<comment type="subcellular location">
    <subcellularLocation>
        <location evidence="1">Chromosome</location>
    </subcellularLocation>
</comment>
<dbReference type="GO" id="GO:0032259">
    <property type="term" value="P:methylation"/>
    <property type="evidence" value="ECO:0007669"/>
    <property type="project" value="UniProtKB-KW"/>
</dbReference>
<protein>
    <recommendedName>
        <fullName evidence="11">SET domain-containing protein</fullName>
    </recommendedName>
</protein>
<accession>A0A7S2TLR0</accession>
<evidence type="ECO:0000256" key="1">
    <source>
        <dbReference type="ARBA" id="ARBA00004286"/>
    </source>
</evidence>
<keyword evidence="4" id="KW-0808">Transferase</keyword>
<dbReference type="GO" id="GO:0005694">
    <property type="term" value="C:chromosome"/>
    <property type="evidence" value="ECO:0007669"/>
    <property type="project" value="UniProtKB-SubCell"/>
</dbReference>
<evidence type="ECO:0000256" key="7">
    <source>
        <dbReference type="ARBA" id="ARBA00022833"/>
    </source>
</evidence>
<evidence type="ECO:0000256" key="3">
    <source>
        <dbReference type="ARBA" id="ARBA00022603"/>
    </source>
</evidence>
<sequence length="253" mass="28489">MDKKTALKINEIQRLFKNIIGDNVIHRSVQSTFSQKMEGCACDDGKCQKGRCGCFFAFGYRQCNSRCRCVAATCKNRSLLSGSPYVQRNALEIFHTEGKSWGLRTCVPISSGSFVVEYVGEYISIQEYTKRNKKGTALNYQLMVREHFPKHNKILRHVIDATEIGNCARFINHACAPNLEVRPLRVDTMLPRFALYAKRDIQKGEELCISYGNPPPKAYQAYAQKCHCGSEECLGYLPYDPDAGGQSDTMTVA</sequence>
<evidence type="ECO:0000256" key="2">
    <source>
        <dbReference type="ARBA" id="ARBA00022454"/>
    </source>
</evidence>
<dbReference type="InterPro" id="IPR046341">
    <property type="entry name" value="SET_dom_sf"/>
</dbReference>
<evidence type="ECO:0000259" key="9">
    <source>
        <dbReference type="PROSITE" id="PS50868"/>
    </source>
</evidence>
<dbReference type="GO" id="GO:0008168">
    <property type="term" value="F:methyltransferase activity"/>
    <property type="evidence" value="ECO:0007669"/>
    <property type="project" value="UniProtKB-KW"/>
</dbReference>
<keyword evidence="3" id="KW-0489">Methyltransferase</keyword>
<dbReference type="InterPro" id="IPR003616">
    <property type="entry name" value="Post-SET_dom"/>
</dbReference>
<dbReference type="SMART" id="SM00317">
    <property type="entry name" value="SET"/>
    <property type="match status" value="1"/>
</dbReference>
<feature type="domain" description="SET" evidence="8">
    <location>
        <begin position="89"/>
        <end position="212"/>
    </location>
</feature>
<evidence type="ECO:0000259" key="8">
    <source>
        <dbReference type="PROSITE" id="PS50280"/>
    </source>
</evidence>
<evidence type="ECO:0008006" key="11">
    <source>
        <dbReference type="Google" id="ProtNLM"/>
    </source>
</evidence>
<dbReference type="PROSITE" id="PS50280">
    <property type="entry name" value="SET"/>
    <property type="match status" value="1"/>
</dbReference>
<evidence type="ECO:0000256" key="6">
    <source>
        <dbReference type="ARBA" id="ARBA00022723"/>
    </source>
</evidence>
<dbReference type="PROSITE" id="PS50868">
    <property type="entry name" value="POST_SET"/>
    <property type="match status" value="1"/>
</dbReference>
<name>A0A7S2TLR0_9EUKA</name>
<evidence type="ECO:0000256" key="4">
    <source>
        <dbReference type="ARBA" id="ARBA00022679"/>
    </source>
</evidence>
<dbReference type="Gene3D" id="2.170.270.10">
    <property type="entry name" value="SET domain"/>
    <property type="match status" value="1"/>
</dbReference>
<dbReference type="Pfam" id="PF00856">
    <property type="entry name" value="SET"/>
    <property type="match status" value="1"/>
</dbReference>
<dbReference type="PANTHER" id="PTHR46223">
    <property type="entry name" value="HISTONE-LYSINE N-METHYLTRANSFERASE SUV39H"/>
    <property type="match status" value="1"/>
</dbReference>
<keyword evidence="7" id="KW-0862">Zinc</keyword>
<dbReference type="EMBL" id="HBHP01011210">
    <property type="protein sequence ID" value="CAD9757927.1"/>
    <property type="molecule type" value="Transcribed_RNA"/>
</dbReference>
<reference evidence="10" key="1">
    <citation type="submission" date="2021-01" db="EMBL/GenBank/DDBJ databases">
        <authorList>
            <person name="Corre E."/>
            <person name="Pelletier E."/>
            <person name="Niang G."/>
            <person name="Scheremetjew M."/>
            <person name="Finn R."/>
            <person name="Kale V."/>
            <person name="Holt S."/>
            <person name="Cochrane G."/>
            <person name="Meng A."/>
            <person name="Brown T."/>
            <person name="Cohen L."/>
        </authorList>
    </citation>
    <scope>NUCLEOTIDE SEQUENCE</scope>
    <source>
        <strain evidence="10">CCMP622</strain>
    </source>
</reference>
<dbReference type="GO" id="GO:0046872">
    <property type="term" value="F:metal ion binding"/>
    <property type="evidence" value="ECO:0007669"/>
    <property type="project" value="UniProtKB-KW"/>
</dbReference>
<organism evidence="10">
    <name type="scientific">Lotharella oceanica</name>
    <dbReference type="NCBI Taxonomy" id="641309"/>
    <lineage>
        <taxon>Eukaryota</taxon>
        <taxon>Sar</taxon>
        <taxon>Rhizaria</taxon>
        <taxon>Cercozoa</taxon>
        <taxon>Chlorarachniophyceae</taxon>
        <taxon>Lotharella</taxon>
    </lineage>
</organism>
<evidence type="ECO:0000256" key="5">
    <source>
        <dbReference type="ARBA" id="ARBA00022691"/>
    </source>
</evidence>
<feature type="domain" description="Post-SET" evidence="9">
    <location>
        <begin position="222"/>
        <end position="238"/>
    </location>
</feature>
<keyword evidence="2" id="KW-0158">Chromosome</keyword>
<dbReference type="InterPro" id="IPR050973">
    <property type="entry name" value="H3K9_Histone-Lys_N-MTase"/>
</dbReference>
<gene>
    <name evidence="10" type="ORF">LSP00402_LOCUS6930</name>
</gene>
<keyword evidence="6" id="KW-0479">Metal-binding</keyword>
<dbReference type="PANTHER" id="PTHR46223:SF3">
    <property type="entry name" value="HISTONE-LYSINE N-METHYLTRANSFERASE SET-23"/>
    <property type="match status" value="1"/>
</dbReference>
<dbReference type="InterPro" id="IPR001214">
    <property type="entry name" value="SET_dom"/>
</dbReference>
<evidence type="ECO:0000313" key="10">
    <source>
        <dbReference type="EMBL" id="CAD9757927.1"/>
    </source>
</evidence>
<dbReference type="AlphaFoldDB" id="A0A7S2TLR0"/>
<proteinExistence type="predicted"/>
<keyword evidence="5" id="KW-0949">S-adenosyl-L-methionine</keyword>
<dbReference type="SUPFAM" id="SSF82199">
    <property type="entry name" value="SET domain"/>
    <property type="match status" value="1"/>
</dbReference>